<sequence length="349" mass="38827">MAINDAASIQENRAYQDEEMEALHSIYGEDCNIHKEDHSFEVQVYPPGEEKEPDLTLKLRVYFPETYPSVSEPVAEILASWLSEETRQQLSTGLKKIFLEGFGDVVVFKWVEWLKGQDWMWQEAKVWANRSRSETICKKQKGVDRSDGSFIESTSQLHQHMSFKQVRSKLGGKDVANVLQPSTGNLSGDIDGKGLDELDKILGIFHGASFMEKKSTFQAHLAAVKSVDQVETVMEILMHNRKIAAATHNIMAYRISIPNKGTVLQDSDDDGETAAGGRLLHLLQIADALDVVVVVSRWFGGILLGPNRFKHINNAARSLLSACGYIKGSGLNTTGQTSHRKNANQKGNL</sequence>
<gene>
    <name evidence="1" type="ORF">O6H91_08G015800</name>
</gene>
<proteinExistence type="predicted"/>
<evidence type="ECO:0000313" key="1">
    <source>
        <dbReference type="EMBL" id="KAJ7545904.1"/>
    </source>
</evidence>
<organism evidence="1 2">
    <name type="scientific">Diphasiastrum complanatum</name>
    <name type="common">Issler's clubmoss</name>
    <name type="synonym">Lycopodium complanatum</name>
    <dbReference type="NCBI Taxonomy" id="34168"/>
    <lineage>
        <taxon>Eukaryota</taxon>
        <taxon>Viridiplantae</taxon>
        <taxon>Streptophyta</taxon>
        <taxon>Embryophyta</taxon>
        <taxon>Tracheophyta</taxon>
        <taxon>Lycopodiopsida</taxon>
        <taxon>Lycopodiales</taxon>
        <taxon>Lycopodiaceae</taxon>
        <taxon>Lycopodioideae</taxon>
        <taxon>Diphasiastrum</taxon>
    </lineage>
</organism>
<protein>
    <submittedName>
        <fullName evidence="1">Uncharacterized protein</fullName>
    </submittedName>
</protein>
<dbReference type="Proteomes" id="UP001162992">
    <property type="component" value="Chromosome 8"/>
</dbReference>
<accession>A0ACC2CVI2</accession>
<keyword evidence="2" id="KW-1185">Reference proteome</keyword>
<dbReference type="EMBL" id="CM055099">
    <property type="protein sequence ID" value="KAJ7545904.1"/>
    <property type="molecule type" value="Genomic_DNA"/>
</dbReference>
<reference evidence="2" key="1">
    <citation type="journal article" date="2024" name="Proc. Natl. Acad. Sci. U.S.A.">
        <title>Extraordinary preservation of gene collinearity over three hundred million years revealed in homosporous lycophytes.</title>
        <authorList>
            <person name="Li C."/>
            <person name="Wickell D."/>
            <person name="Kuo L.Y."/>
            <person name="Chen X."/>
            <person name="Nie B."/>
            <person name="Liao X."/>
            <person name="Peng D."/>
            <person name="Ji J."/>
            <person name="Jenkins J."/>
            <person name="Williams M."/>
            <person name="Shu S."/>
            <person name="Plott C."/>
            <person name="Barry K."/>
            <person name="Rajasekar S."/>
            <person name="Grimwood J."/>
            <person name="Han X."/>
            <person name="Sun S."/>
            <person name="Hou Z."/>
            <person name="He W."/>
            <person name="Dai G."/>
            <person name="Sun C."/>
            <person name="Schmutz J."/>
            <person name="Leebens-Mack J.H."/>
            <person name="Li F.W."/>
            <person name="Wang L."/>
        </authorList>
    </citation>
    <scope>NUCLEOTIDE SEQUENCE [LARGE SCALE GENOMIC DNA]</scope>
    <source>
        <strain evidence="2">cv. PW_Plant_1</strain>
    </source>
</reference>
<comment type="caution">
    <text evidence="1">The sequence shown here is derived from an EMBL/GenBank/DDBJ whole genome shotgun (WGS) entry which is preliminary data.</text>
</comment>
<name>A0ACC2CVI2_DIPCM</name>
<evidence type="ECO:0000313" key="2">
    <source>
        <dbReference type="Proteomes" id="UP001162992"/>
    </source>
</evidence>